<dbReference type="SUPFAM" id="SSF53335">
    <property type="entry name" value="S-adenosyl-L-methionine-dependent methyltransferases"/>
    <property type="match status" value="1"/>
</dbReference>
<evidence type="ECO:0000313" key="4">
    <source>
        <dbReference type="Proteomes" id="UP001157125"/>
    </source>
</evidence>
<evidence type="ECO:0000313" key="3">
    <source>
        <dbReference type="EMBL" id="GMA37246.1"/>
    </source>
</evidence>
<keyword evidence="1" id="KW-0808">Transferase</keyword>
<comment type="caution">
    <text evidence="3">The sequence shown here is derived from an EMBL/GenBank/DDBJ whole genome shotgun (WGS) entry which is preliminary data.</text>
</comment>
<dbReference type="PANTHER" id="PTHR43861">
    <property type="entry name" value="TRANS-ACONITATE 2-METHYLTRANSFERASE-RELATED"/>
    <property type="match status" value="1"/>
</dbReference>
<dbReference type="Gene3D" id="3.40.50.150">
    <property type="entry name" value="Vaccinia Virus protein VP39"/>
    <property type="match status" value="1"/>
</dbReference>
<name>A0ABQ6IJH1_9MICO</name>
<dbReference type="RefSeq" id="WP_284329017.1">
    <property type="nucleotide sequence ID" value="NZ_BSUN01000001.1"/>
</dbReference>
<dbReference type="InterPro" id="IPR029063">
    <property type="entry name" value="SAM-dependent_MTases_sf"/>
</dbReference>
<evidence type="ECO:0000256" key="1">
    <source>
        <dbReference type="ARBA" id="ARBA00022679"/>
    </source>
</evidence>
<evidence type="ECO:0000259" key="2">
    <source>
        <dbReference type="Pfam" id="PF13649"/>
    </source>
</evidence>
<dbReference type="GO" id="GO:0032259">
    <property type="term" value="P:methylation"/>
    <property type="evidence" value="ECO:0007669"/>
    <property type="project" value="UniProtKB-KW"/>
</dbReference>
<keyword evidence="4" id="KW-1185">Reference proteome</keyword>
<proteinExistence type="predicted"/>
<reference evidence="4" key="1">
    <citation type="journal article" date="2019" name="Int. J. Syst. Evol. Microbiol.">
        <title>The Global Catalogue of Microorganisms (GCM) 10K type strain sequencing project: providing services to taxonomists for standard genome sequencing and annotation.</title>
        <authorList>
            <consortium name="The Broad Institute Genomics Platform"/>
            <consortium name="The Broad Institute Genome Sequencing Center for Infectious Disease"/>
            <person name="Wu L."/>
            <person name="Ma J."/>
        </authorList>
    </citation>
    <scope>NUCLEOTIDE SEQUENCE [LARGE SCALE GENOMIC DNA]</scope>
    <source>
        <strain evidence="4">NBRC 112299</strain>
    </source>
</reference>
<gene>
    <name evidence="3" type="ORF">GCM10025876_34500</name>
</gene>
<dbReference type="Pfam" id="PF13649">
    <property type="entry name" value="Methyltransf_25"/>
    <property type="match status" value="1"/>
</dbReference>
<sequence length="187" mass="19721">MWSGRVNPTLADAVAGFAPGRSLDLGCGEGGDVAWLASRGWDATGIDISPTAIERARASVASAGVTARYLATDLATWEPDATYDLVTASFLHSPVHLDRTEILRRASAAVATGGHLVLVTHAAAPAWAPPEHVAHHRFLTSREEADALALDAADWQEVRVADVEREATGPDGERATLVDGLVVLGRR</sequence>
<feature type="domain" description="Methyltransferase" evidence="2">
    <location>
        <begin position="23"/>
        <end position="114"/>
    </location>
</feature>
<dbReference type="InterPro" id="IPR041698">
    <property type="entry name" value="Methyltransf_25"/>
</dbReference>
<dbReference type="Proteomes" id="UP001157125">
    <property type="component" value="Unassembled WGS sequence"/>
</dbReference>
<organism evidence="3 4">
    <name type="scientific">Demequina litorisediminis</name>
    <dbReference type="NCBI Taxonomy" id="1849022"/>
    <lineage>
        <taxon>Bacteria</taxon>
        <taxon>Bacillati</taxon>
        <taxon>Actinomycetota</taxon>
        <taxon>Actinomycetes</taxon>
        <taxon>Micrococcales</taxon>
        <taxon>Demequinaceae</taxon>
        <taxon>Demequina</taxon>
    </lineage>
</organism>
<keyword evidence="3" id="KW-0489">Methyltransferase</keyword>
<accession>A0ABQ6IJH1</accession>
<protein>
    <submittedName>
        <fullName evidence="3">16S RNA G1207 methylase RsmC</fullName>
    </submittedName>
</protein>
<dbReference type="CDD" id="cd02440">
    <property type="entry name" value="AdoMet_MTases"/>
    <property type="match status" value="1"/>
</dbReference>
<dbReference type="EMBL" id="BSUN01000001">
    <property type="protein sequence ID" value="GMA37246.1"/>
    <property type="molecule type" value="Genomic_DNA"/>
</dbReference>
<dbReference type="GO" id="GO:0008168">
    <property type="term" value="F:methyltransferase activity"/>
    <property type="evidence" value="ECO:0007669"/>
    <property type="project" value="UniProtKB-KW"/>
</dbReference>